<organism evidence="2 3">
    <name type="scientific">Handroanthus impetiginosus</name>
    <dbReference type="NCBI Taxonomy" id="429701"/>
    <lineage>
        <taxon>Eukaryota</taxon>
        <taxon>Viridiplantae</taxon>
        <taxon>Streptophyta</taxon>
        <taxon>Embryophyta</taxon>
        <taxon>Tracheophyta</taxon>
        <taxon>Spermatophyta</taxon>
        <taxon>Magnoliopsida</taxon>
        <taxon>eudicotyledons</taxon>
        <taxon>Gunneridae</taxon>
        <taxon>Pentapetalae</taxon>
        <taxon>asterids</taxon>
        <taxon>lamiids</taxon>
        <taxon>Lamiales</taxon>
        <taxon>Bignoniaceae</taxon>
        <taxon>Crescentiina</taxon>
        <taxon>Tabebuia alliance</taxon>
        <taxon>Handroanthus</taxon>
    </lineage>
</organism>
<protein>
    <submittedName>
        <fullName evidence="2">Uncharacterized protein</fullName>
    </submittedName>
</protein>
<evidence type="ECO:0000256" key="1">
    <source>
        <dbReference type="SAM" id="MobiDB-lite"/>
    </source>
</evidence>
<dbReference type="Proteomes" id="UP000231279">
    <property type="component" value="Unassembled WGS sequence"/>
</dbReference>
<gene>
    <name evidence="2" type="ORF">CDL12_09444</name>
</gene>
<dbReference type="AlphaFoldDB" id="A0A2G9HK41"/>
<keyword evidence="3" id="KW-1185">Reference proteome</keyword>
<proteinExistence type="predicted"/>
<evidence type="ECO:0000313" key="3">
    <source>
        <dbReference type="Proteomes" id="UP000231279"/>
    </source>
</evidence>
<dbReference type="OrthoDB" id="1743486at2759"/>
<name>A0A2G9HK41_9LAMI</name>
<feature type="compositionally biased region" description="Polar residues" evidence="1">
    <location>
        <begin position="216"/>
        <end position="233"/>
    </location>
</feature>
<feature type="compositionally biased region" description="Acidic residues" evidence="1">
    <location>
        <begin position="237"/>
        <end position="246"/>
    </location>
</feature>
<dbReference type="STRING" id="429701.A0A2G9HK41"/>
<sequence>MTKLINKKYWYLPQDQDKTHSFFELILIDSESIGITEKFDRTNPEKMIFKKIAISKYSLSYFAFFKQNFQLRFQKWFISWWSRVGSHPVIFLDLVNEAYEYFVNNFNQQNKDILYSLIFVSQFQLPWIFMIELAVRHFDEVPTLTRIAKIKWWKNRNLANAHKSAIQKWFTKHPIYFKEQKQQQFQSAIATASTSQEMLSLMAELQKKILDEQEETPTNSQSVSTEEANQEASFNLEETEENFFGL</sequence>
<dbReference type="PANTHER" id="PTHR48434:SF1">
    <property type="entry name" value="(RAPE) HYPOTHETICAL PROTEIN"/>
    <property type="match status" value="1"/>
</dbReference>
<comment type="caution">
    <text evidence="2">The sequence shown here is derived from an EMBL/GenBank/DDBJ whole genome shotgun (WGS) entry which is preliminary data.</text>
</comment>
<accession>A0A2G9HK41</accession>
<dbReference type="EMBL" id="NKXS01001584">
    <property type="protein sequence ID" value="PIN17887.1"/>
    <property type="molecule type" value="Genomic_DNA"/>
</dbReference>
<evidence type="ECO:0000313" key="2">
    <source>
        <dbReference type="EMBL" id="PIN17887.1"/>
    </source>
</evidence>
<feature type="region of interest" description="Disordered" evidence="1">
    <location>
        <begin position="213"/>
        <end position="246"/>
    </location>
</feature>
<dbReference type="PANTHER" id="PTHR48434">
    <property type="entry name" value="(RAPE) HYPOTHETICAL PROTEIN"/>
    <property type="match status" value="1"/>
</dbReference>
<reference evidence="3" key="1">
    <citation type="journal article" date="2018" name="Gigascience">
        <title>Genome assembly of the Pink Ipe (Handroanthus impetiginosus, Bignoniaceae), a highly valued, ecologically keystone Neotropical timber forest tree.</title>
        <authorList>
            <person name="Silva-Junior O.B."/>
            <person name="Grattapaglia D."/>
            <person name="Novaes E."/>
            <person name="Collevatti R.G."/>
        </authorList>
    </citation>
    <scope>NUCLEOTIDE SEQUENCE [LARGE SCALE GENOMIC DNA]</scope>
    <source>
        <strain evidence="3">cv. UFG-1</strain>
    </source>
</reference>